<dbReference type="InterPro" id="IPR042095">
    <property type="entry name" value="SUMF_sf"/>
</dbReference>
<dbReference type="EMBL" id="CP036339">
    <property type="protein sequence ID" value="QDT75321.1"/>
    <property type="molecule type" value="Genomic_DNA"/>
</dbReference>
<sequence length="458" mass="49926">MLKVTGRPAGATYWLLGPGLPRGDGIMSTFGSWFSACAAGLAAGGMLLGVASGEVRAESSAGIVDVKPADGPAVEVDGKFMVPYKTTIPGTKVEFEMIPVPGGEFLLGSPDDEPERGDDEGPQVRVNVAPFWIGKHEVTWAEYQAYMKMYNAFKQLQTLAANRGDAAAKDGDAEGWELIEEHAWSGDAEDPGVDGVTSPTPLYMPDHTYMAGDRPNQPAVTMTHFAARQFTKWLSGLTGQEYRLPSEAEWEYAARAGTTTPYSFGDDPGEAENYAWLEANADYETHPVGEKAPNPWGLFDMHGNVAEWTLDGYAEDAYEKLGEQAKDGEAIDAWEAVNWPTELYPRVIRGGSWLDTAERLRSAARHKSEEEDWKMSDPNLPLSPWWYTEEPAMGVGMRLVRPYAPLTAEDKKRVWEIDAEDLAGDVKTRLKEGRGAVGNADATLPQAVEAATRIGSGK</sequence>
<evidence type="ECO:0000313" key="3">
    <source>
        <dbReference type="Proteomes" id="UP000317909"/>
    </source>
</evidence>
<accession>A0A517U3X3</accession>
<dbReference type="InterPro" id="IPR016187">
    <property type="entry name" value="CTDL_fold"/>
</dbReference>
<dbReference type="GO" id="GO:0120147">
    <property type="term" value="F:formylglycine-generating oxidase activity"/>
    <property type="evidence" value="ECO:0007669"/>
    <property type="project" value="TreeGrafter"/>
</dbReference>
<organism evidence="2 3">
    <name type="scientific">Lacipirellula limnantheis</name>
    <dbReference type="NCBI Taxonomy" id="2528024"/>
    <lineage>
        <taxon>Bacteria</taxon>
        <taxon>Pseudomonadati</taxon>
        <taxon>Planctomycetota</taxon>
        <taxon>Planctomycetia</taxon>
        <taxon>Pirellulales</taxon>
        <taxon>Lacipirellulaceae</taxon>
        <taxon>Lacipirellula</taxon>
    </lineage>
</organism>
<keyword evidence="2" id="KW-0808">Transferase</keyword>
<dbReference type="Pfam" id="PF03781">
    <property type="entry name" value="FGE-sulfatase"/>
    <property type="match status" value="1"/>
</dbReference>
<dbReference type="PANTHER" id="PTHR23150:SF19">
    <property type="entry name" value="FORMYLGLYCINE-GENERATING ENZYME"/>
    <property type="match status" value="1"/>
</dbReference>
<gene>
    <name evidence="2" type="primary">pkn1_3</name>
    <name evidence="2" type="ORF">I41_45310</name>
</gene>
<dbReference type="KEGG" id="llh:I41_45310"/>
<evidence type="ECO:0000313" key="2">
    <source>
        <dbReference type="EMBL" id="QDT75321.1"/>
    </source>
</evidence>
<proteinExistence type="predicted"/>
<dbReference type="InterPro" id="IPR051043">
    <property type="entry name" value="Sulfatase_Mod_Factor_Kinase"/>
</dbReference>
<protein>
    <submittedName>
        <fullName evidence="2">Serine/threonine-protein kinase pkn1</fullName>
        <ecNumber evidence="2">2.7.11.1</ecNumber>
    </submittedName>
</protein>
<feature type="domain" description="Sulfatase-modifying factor enzyme-like" evidence="1">
    <location>
        <begin position="96"/>
        <end position="375"/>
    </location>
</feature>
<name>A0A517U3X3_9BACT</name>
<evidence type="ECO:0000259" key="1">
    <source>
        <dbReference type="Pfam" id="PF03781"/>
    </source>
</evidence>
<keyword evidence="2" id="KW-0418">Kinase</keyword>
<dbReference type="EC" id="2.7.11.1" evidence="2"/>
<reference evidence="2 3" key="1">
    <citation type="submission" date="2019-02" db="EMBL/GenBank/DDBJ databases">
        <title>Deep-cultivation of Planctomycetes and their phenomic and genomic characterization uncovers novel biology.</title>
        <authorList>
            <person name="Wiegand S."/>
            <person name="Jogler M."/>
            <person name="Boedeker C."/>
            <person name="Pinto D."/>
            <person name="Vollmers J."/>
            <person name="Rivas-Marin E."/>
            <person name="Kohn T."/>
            <person name="Peeters S.H."/>
            <person name="Heuer A."/>
            <person name="Rast P."/>
            <person name="Oberbeckmann S."/>
            <person name="Bunk B."/>
            <person name="Jeske O."/>
            <person name="Meyerdierks A."/>
            <person name="Storesund J.E."/>
            <person name="Kallscheuer N."/>
            <person name="Luecker S."/>
            <person name="Lage O.M."/>
            <person name="Pohl T."/>
            <person name="Merkel B.J."/>
            <person name="Hornburger P."/>
            <person name="Mueller R.-W."/>
            <person name="Bruemmer F."/>
            <person name="Labrenz M."/>
            <person name="Spormann A.M."/>
            <person name="Op den Camp H."/>
            <person name="Overmann J."/>
            <person name="Amann R."/>
            <person name="Jetten M.S.M."/>
            <person name="Mascher T."/>
            <person name="Medema M.H."/>
            <person name="Devos D.P."/>
            <person name="Kaster A.-K."/>
            <person name="Ovreas L."/>
            <person name="Rohde M."/>
            <person name="Galperin M.Y."/>
            <person name="Jogler C."/>
        </authorList>
    </citation>
    <scope>NUCLEOTIDE SEQUENCE [LARGE SCALE GENOMIC DNA]</scope>
    <source>
        <strain evidence="2 3">I41</strain>
    </source>
</reference>
<dbReference type="AlphaFoldDB" id="A0A517U3X3"/>
<dbReference type="RefSeq" id="WP_246133725.1">
    <property type="nucleotide sequence ID" value="NZ_CP036339.1"/>
</dbReference>
<dbReference type="GO" id="GO:0004674">
    <property type="term" value="F:protein serine/threonine kinase activity"/>
    <property type="evidence" value="ECO:0007669"/>
    <property type="project" value="UniProtKB-EC"/>
</dbReference>
<dbReference type="Proteomes" id="UP000317909">
    <property type="component" value="Chromosome"/>
</dbReference>
<dbReference type="Gene3D" id="3.90.1580.10">
    <property type="entry name" value="paralog of FGE (formylglycine-generating enzyme)"/>
    <property type="match status" value="1"/>
</dbReference>
<keyword evidence="3" id="KW-1185">Reference proteome</keyword>
<dbReference type="SUPFAM" id="SSF56436">
    <property type="entry name" value="C-type lectin-like"/>
    <property type="match status" value="1"/>
</dbReference>
<dbReference type="InterPro" id="IPR005532">
    <property type="entry name" value="SUMF_dom"/>
</dbReference>
<dbReference type="PANTHER" id="PTHR23150">
    <property type="entry name" value="SULFATASE MODIFYING FACTOR 1, 2"/>
    <property type="match status" value="1"/>
</dbReference>